<proteinExistence type="predicted"/>
<dbReference type="RefSeq" id="WP_159546881.1">
    <property type="nucleotide sequence ID" value="NZ_CP047156.1"/>
</dbReference>
<dbReference type="KEGG" id="eke:EK0264_16700"/>
<gene>
    <name evidence="2" type="ORF">EK0264_16700</name>
</gene>
<name>A0A7L4YTA1_9ACTN</name>
<sequence>MTPPQDAPRPTLPASWRAIAIALSLLWLGSMVAFLVISLGGYGNRLSGLAGILVMLASLIVLALLRNLGRVVSGEIAEPGDWEVKLAIAGALMLIAAWLVHFAA</sequence>
<dbReference type="OrthoDB" id="9935149at2"/>
<accession>A0A7L4YTA1</accession>
<keyword evidence="1" id="KW-0812">Transmembrane</keyword>
<dbReference type="Proteomes" id="UP000463857">
    <property type="component" value="Chromosome"/>
</dbReference>
<keyword evidence="3" id="KW-1185">Reference proteome</keyword>
<feature type="transmembrane region" description="Helical" evidence="1">
    <location>
        <begin position="46"/>
        <end position="65"/>
    </location>
</feature>
<reference evidence="2 3" key="1">
    <citation type="journal article" date="2018" name="Int. J. Syst. Evol. Microbiol.">
        <title>Epidermidibacterium keratini gen. nov., sp. nov., a member of the family Sporichthyaceae, isolated from keratin epidermis.</title>
        <authorList>
            <person name="Lee D.G."/>
            <person name="Trujillo M.E."/>
            <person name="Kang S."/>
            <person name="Nam J.J."/>
            <person name="Kim Y.J."/>
        </authorList>
    </citation>
    <scope>NUCLEOTIDE SEQUENCE [LARGE SCALE GENOMIC DNA]</scope>
    <source>
        <strain evidence="2 3">EPI-7</strain>
    </source>
</reference>
<organism evidence="2 3">
    <name type="scientific">Epidermidibacterium keratini</name>
    <dbReference type="NCBI Taxonomy" id="1891644"/>
    <lineage>
        <taxon>Bacteria</taxon>
        <taxon>Bacillati</taxon>
        <taxon>Actinomycetota</taxon>
        <taxon>Actinomycetes</taxon>
        <taxon>Sporichthyales</taxon>
        <taxon>Sporichthyaceae</taxon>
        <taxon>Epidermidibacterium</taxon>
    </lineage>
</organism>
<evidence type="ECO:0000313" key="3">
    <source>
        <dbReference type="Proteomes" id="UP000463857"/>
    </source>
</evidence>
<evidence type="ECO:0000256" key="1">
    <source>
        <dbReference type="SAM" id="Phobius"/>
    </source>
</evidence>
<feature type="transmembrane region" description="Helical" evidence="1">
    <location>
        <begin position="86"/>
        <end position="103"/>
    </location>
</feature>
<protein>
    <submittedName>
        <fullName evidence="2">Uncharacterized protein</fullName>
    </submittedName>
</protein>
<feature type="transmembrane region" description="Helical" evidence="1">
    <location>
        <begin position="18"/>
        <end position="40"/>
    </location>
</feature>
<keyword evidence="1" id="KW-0472">Membrane</keyword>
<evidence type="ECO:0000313" key="2">
    <source>
        <dbReference type="EMBL" id="QHC01757.1"/>
    </source>
</evidence>
<dbReference type="AlphaFoldDB" id="A0A7L4YTA1"/>
<dbReference type="EMBL" id="CP047156">
    <property type="protein sequence ID" value="QHC01757.1"/>
    <property type="molecule type" value="Genomic_DNA"/>
</dbReference>
<keyword evidence="1" id="KW-1133">Transmembrane helix</keyword>
<dbReference type="InParanoid" id="A0A7L4YTA1"/>